<feature type="transmembrane region" description="Helical" evidence="5">
    <location>
        <begin position="43"/>
        <end position="62"/>
    </location>
</feature>
<dbReference type="SUPFAM" id="SSF103473">
    <property type="entry name" value="MFS general substrate transporter"/>
    <property type="match status" value="1"/>
</dbReference>
<evidence type="ECO:0000256" key="4">
    <source>
        <dbReference type="ARBA" id="ARBA00023136"/>
    </source>
</evidence>
<feature type="transmembrane region" description="Helical" evidence="5">
    <location>
        <begin position="434"/>
        <end position="453"/>
    </location>
</feature>
<dbReference type="EMBL" id="JARVKF010000020">
    <property type="protein sequence ID" value="KAK9425345.1"/>
    <property type="molecule type" value="Genomic_DNA"/>
</dbReference>
<keyword evidence="7" id="KW-1185">Reference proteome</keyword>
<evidence type="ECO:0000313" key="6">
    <source>
        <dbReference type="EMBL" id="KAK9425345.1"/>
    </source>
</evidence>
<evidence type="ECO:0000256" key="1">
    <source>
        <dbReference type="ARBA" id="ARBA00004141"/>
    </source>
</evidence>
<feature type="transmembrane region" description="Helical" evidence="5">
    <location>
        <begin position="367"/>
        <end position="387"/>
    </location>
</feature>
<dbReference type="Proteomes" id="UP001408356">
    <property type="component" value="Unassembled WGS sequence"/>
</dbReference>
<dbReference type="Gene3D" id="1.20.1250.20">
    <property type="entry name" value="MFS general substrate transporter like domains"/>
    <property type="match status" value="1"/>
</dbReference>
<feature type="transmembrane region" description="Helical" evidence="5">
    <location>
        <begin position="194"/>
        <end position="213"/>
    </location>
</feature>
<dbReference type="PANTHER" id="PTHR23507:SF1">
    <property type="entry name" value="FI18259P1-RELATED"/>
    <property type="match status" value="1"/>
</dbReference>
<evidence type="ECO:0000256" key="2">
    <source>
        <dbReference type="ARBA" id="ARBA00022692"/>
    </source>
</evidence>
<feature type="transmembrane region" description="Helical" evidence="5">
    <location>
        <begin position="399"/>
        <end position="422"/>
    </location>
</feature>
<feature type="transmembrane region" description="Helical" evidence="5">
    <location>
        <begin position="128"/>
        <end position="146"/>
    </location>
</feature>
<feature type="transmembrane region" description="Helical" evidence="5">
    <location>
        <begin position="341"/>
        <end position="361"/>
    </location>
</feature>
<accession>A0ABR2VEJ5</accession>
<gene>
    <name evidence="6" type="ORF">SUNI508_13146</name>
</gene>
<comment type="caution">
    <text evidence="6">The sequence shown here is derived from an EMBL/GenBank/DDBJ whole genome shotgun (WGS) entry which is preliminary data.</text>
</comment>
<protein>
    <submittedName>
        <fullName evidence="6">Major facilitator superfamily (MFS) profile domain-containing protein</fullName>
    </submittedName>
</protein>
<proteinExistence type="predicted"/>
<feature type="transmembrane region" description="Helical" evidence="5">
    <location>
        <begin position="269"/>
        <end position="292"/>
    </location>
</feature>
<name>A0ABR2VEJ5_9PEZI</name>
<keyword evidence="3 5" id="KW-1133">Transmembrane helix</keyword>
<dbReference type="PANTHER" id="PTHR23507">
    <property type="entry name" value="ZGC:174356"/>
    <property type="match status" value="1"/>
</dbReference>
<feature type="transmembrane region" description="Helical" evidence="5">
    <location>
        <begin position="304"/>
        <end position="329"/>
    </location>
</feature>
<comment type="subcellular location">
    <subcellularLocation>
        <location evidence="1">Membrane</location>
        <topology evidence="1">Multi-pass membrane protein</topology>
    </subcellularLocation>
</comment>
<keyword evidence="4 5" id="KW-0472">Membrane</keyword>
<reference evidence="6 7" key="1">
    <citation type="journal article" date="2024" name="J. Plant Pathol.">
        <title>Sequence and assembly of the genome of Seiridium unicorne, isolate CBS 538.82, causal agent of cypress canker disease.</title>
        <authorList>
            <person name="Scali E."/>
            <person name="Rocca G.D."/>
            <person name="Danti R."/>
            <person name="Garbelotto M."/>
            <person name="Barberini S."/>
            <person name="Baroncelli R."/>
            <person name="Emiliani G."/>
        </authorList>
    </citation>
    <scope>NUCLEOTIDE SEQUENCE [LARGE SCALE GENOMIC DNA]</scope>
    <source>
        <strain evidence="6 7">BM-138-508</strain>
    </source>
</reference>
<organism evidence="6 7">
    <name type="scientific">Seiridium unicorne</name>
    <dbReference type="NCBI Taxonomy" id="138068"/>
    <lineage>
        <taxon>Eukaryota</taxon>
        <taxon>Fungi</taxon>
        <taxon>Dikarya</taxon>
        <taxon>Ascomycota</taxon>
        <taxon>Pezizomycotina</taxon>
        <taxon>Sordariomycetes</taxon>
        <taxon>Xylariomycetidae</taxon>
        <taxon>Amphisphaeriales</taxon>
        <taxon>Sporocadaceae</taxon>
        <taxon>Seiridium</taxon>
    </lineage>
</organism>
<keyword evidence="2 5" id="KW-0812">Transmembrane</keyword>
<dbReference type="InterPro" id="IPR036259">
    <property type="entry name" value="MFS_trans_sf"/>
</dbReference>
<feature type="transmembrane region" description="Helical" evidence="5">
    <location>
        <begin position="166"/>
        <end position="188"/>
    </location>
</feature>
<evidence type="ECO:0000313" key="7">
    <source>
        <dbReference type="Proteomes" id="UP001408356"/>
    </source>
</evidence>
<sequence>MSATTPSTCQEQNGVIQSSDEQEPLLGLSNNHSQIDLVGDSGAIWPLSSLLICYFVMIFHSIGTFEVPMVLDAILDRILRTRLCSGLPPDECGSVVQKELAPLRGYQHAFSAISYIPGVLPGAFDLRWTWISAVLTLISGGEPVFIAQLYSTVERAGTSSDPNQRYFGLGLCALLGDLMACIAVTFLLDDYPFALLYSGLAFFFLSAVLTLFISPNETISPLSTSDNNTSVWQRLSHPTSRCTKATGYRSKFQSLKSLSTSMFFGDSRALLILSAAMVLPGPYLLDLVLQYANRRYGFEYSKTMGIVAVFLFSFIPVLAFNTFGGSIWPNLDFSSAVQARYLAIGSAALSCVANLILALAWEPWLFAIGLLVNGLGASYIIACRIHLGTIVPKRDHPRMHVAVNLANSVGIAFFSWLLQFIFHLVVDRAGWRLGGPFFALALSYILGAGLLLFT</sequence>
<evidence type="ECO:0000256" key="5">
    <source>
        <dbReference type="SAM" id="Phobius"/>
    </source>
</evidence>
<evidence type="ECO:0000256" key="3">
    <source>
        <dbReference type="ARBA" id="ARBA00022989"/>
    </source>
</evidence>